<protein>
    <submittedName>
        <fullName evidence="1">Uncharacterized protein</fullName>
    </submittedName>
</protein>
<accession>A0A3M6V0J8</accession>
<proteinExistence type="predicted"/>
<evidence type="ECO:0000313" key="2">
    <source>
        <dbReference type="Proteomes" id="UP000275408"/>
    </source>
</evidence>
<name>A0A3M6V0J8_POCDA</name>
<keyword evidence="2" id="KW-1185">Reference proteome</keyword>
<reference evidence="1 2" key="1">
    <citation type="journal article" date="2018" name="Sci. Rep.">
        <title>Comparative analysis of the Pocillopora damicornis genome highlights role of immune system in coral evolution.</title>
        <authorList>
            <person name="Cunning R."/>
            <person name="Bay R.A."/>
            <person name="Gillette P."/>
            <person name="Baker A.C."/>
            <person name="Traylor-Knowles N."/>
        </authorList>
    </citation>
    <scope>NUCLEOTIDE SEQUENCE [LARGE SCALE GENOMIC DNA]</scope>
    <source>
        <strain evidence="1">RSMAS</strain>
        <tissue evidence="1">Whole animal</tissue>
    </source>
</reference>
<dbReference type="Proteomes" id="UP000275408">
    <property type="component" value="Unassembled WGS sequence"/>
</dbReference>
<evidence type="ECO:0000313" key="1">
    <source>
        <dbReference type="EMBL" id="RMX59420.1"/>
    </source>
</evidence>
<organism evidence="1 2">
    <name type="scientific">Pocillopora damicornis</name>
    <name type="common">Cauliflower coral</name>
    <name type="synonym">Millepora damicornis</name>
    <dbReference type="NCBI Taxonomy" id="46731"/>
    <lineage>
        <taxon>Eukaryota</taxon>
        <taxon>Metazoa</taxon>
        <taxon>Cnidaria</taxon>
        <taxon>Anthozoa</taxon>
        <taxon>Hexacorallia</taxon>
        <taxon>Scleractinia</taxon>
        <taxon>Astrocoeniina</taxon>
        <taxon>Pocilloporidae</taxon>
        <taxon>Pocillopora</taxon>
    </lineage>
</organism>
<dbReference type="AlphaFoldDB" id="A0A3M6V0J8"/>
<gene>
    <name evidence="1" type="ORF">pdam_00013053</name>
</gene>
<dbReference type="EMBL" id="RCHS01000353">
    <property type="protein sequence ID" value="RMX59420.1"/>
    <property type="molecule type" value="Genomic_DNA"/>
</dbReference>
<comment type="caution">
    <text evidence="1">The sequence shown here is derived from an EMBL/GenBank/DDBJ whole genome shotgun (WGS) entry which is preliminary data.</text>
</comment>
<sequence length="337" mass="38801">MEKLWLNAGCTCVQKKGVKHVNLNWPLDEEPILTSSSNTQAVIKQLEHSLRLDQGFFKNPTREDKRAIRGLARKAKNFRRFDVFYNLRKITPPGTTARQQAASVANQLWSVEDNRDVYEMTAGKLGPWLTDNLLIVDIPKYIKEKNSKLLGRTYLGRQYRRAGPSDMNYPESTTILDLVAMRYELRMVGSRKEKFDHIEEWITDAVGNLDCILSELKITTQSEAVLRVSVKKAKQELEKSREKIHNWRESGNEIPVADNQMASLFGEVKEYFFSPELSAEGVLQKVKTILQINQDMFEHPNEEGKKLFRLLARTAKYFNRIDVFDHLRKNAPPGTTG</sequence>